<feature type="domain" description="DUF985" evidence="2">
    <location>
        <begin position="35"/>
        <end position="186"/>
    </location>
</feature>
<evidence type="ECO:0000313" key="3">
    <source>
        <dbReference type="EMBL" id="GMM34110.1"/>
    </source>
</evidence>
<dbReference type="InterPro" id="IPR014710">
    <property type="entry name" value="RmlC-like_jellyroll"/>
</dbReference>
<feature type="region of interest" description="Disordered" evidence="1">
    <location>
        <begin position="1"/>
        <end position="20"/>
    </location>
</feature>
<organism evidence="3 4">
    <name type="scientific">Saccharomycopsis crataegensis</name>
    <dbReference type="NCBI Taxonomy" id="43959"/>
    <lineage>
        <taxon>Eukaryota</taxon>
        <taxon>Fungi</taxon>
        <taxon>Dikarya</taxon>
        <taxon>Ascomycota</taxon>
        <taxon>Saccharomycotina</taxon>
        <taxon>Saccharomycetes</taxon>
        <taxon>Saccharomycopsidaceae</taxon>
        <taxon>Saccharomycopsis</taxon>
    </lineage>
</organism>
<evidence type="ECO:0000259" key="2">
    <source>
        <dbReference type="Pfam" id="PF06172"/>
    </source>
</evidence>
<reference evidence="3 4" key="1">
    <citation type="journal article" date="2023" name="Elife">
        <title>Identification of key yeast species and microbe-microbe interactions impacting larval growth of Drosophila in the wild.</title>
        <authorList>
            <person name="Mure A."/>
            <person name="Sugiura Y."/>
            <person name="Maeda R."/>
            <person name="Honda K."/>
            <person name="Sakurai N."/>
            <person name="Takahashi Y."/>
            <person name="Watada M."/>
            <person name="Katoh T."/>
            <person name="Gotoh A."/>
            <person name="Gotoh Y."/>
            <person name="Taniguchi I."/>
            <person name="Nakamura K."/>
            <person name="Hayashi T."/>
            <person name="Katayama T."/>
            <person name="Uemura T."/>
            <person name="Hattori Y."/>
        </authorList>
    </citation>
    <scope>NUCLEOTIDE SEQUENCE [LARGE SCALE GENOMIC DNA]</scope>
    <source>
        <strain evidence="3 4">SC-9</strain>
    </source>
</reference>
<name>A0AAV5QHZ4_9ASCO</name>
<proteinExistence type="predicted"/>
<dbReference type="SUPFAM" id="SSF51182">
    <property type="entry name" value="RmlC-like cupins"/>
    <property type="match status" value="1"/>
</dbReference>
<gene>
    <name evidence="3" type="ORF">DASC09_014350</name>
</gene>
<dbReference type="InterPro" id="IPR039935">
    <property type="entry name" value="YML079W-like"/>
</dbReference>
<dbReference type="RefSeq" id="XP_064851110.1">
    <property type="nucleotide sequence ID" value="XM_064995038.1"/>
</dbReference>
<evidence type="ECO:0000256" key="1">
    <source>
        <dbReference type="SAM" id="MobiDB-lite"/>
    </source>
</evidence>
<dbReference type="Pfam" id="PF06172">
    <property type="entry name" value="Cupin_5"/>
    <property type="match status" value="1"/>
</dbReference>
<dbReference type="PANTHER" id="PTHR33387">
    <property type="entry name" value="RMLC-LIKE JELLY ROLL FOLD PROTEIN"/>
    <property type="match status" value="1"/>
</dbReference>
<dbReference type="Gene3D" id="2.60.120.10">
    <property type="entry name" value="Jelly Rolls"/>
    <property type="match status" value="1"/>
</dbReference>
<evidence type="ECO:0000313" key="4">
    <source>
        <dbReference type="Proteomes" id="UP001360560"/>
    </source>
</evidence>
<dbReference type="Proteomes" id="UP001360560">
    <property type="component" value="Unassembled WGS sequence"/>
</dbReference>
<dbReference type="AlphaFoldDB" id="A0AAV5QHZ4"/>
<dbReference type="EMBL" id="BTFZ01000002">
    <property type="protein sequence ID" value="GMM34110.1"/>
    <property type="molecule type" value="Genomic_DNA"/>
</dbReference>
<keyword evidence="4" id="KW-1185">Reference proteome</keyword>
<dbReference type="InterPro" id="IPR009327">
    <property type="entry name" value="Cupin_DUF985"/>
</dbReference>
<dbReference type="PANTHER" id="PTHR33387:SF3">
    <property type="entry name" value="DUF985 DOMAIN-CONTAINING PROTEIN"/>
    <property type="match status" value="1"/>
</dbReference>
<protein>
    <recommendedName>
        <fullName evidence="2">DUF985 domain-containing protein</fullName>
    </recommendedName>
</protein>
<sequence length="210" mass="23977">MFHLESPTIDGIQSDVPIHKPQYVDNPLPNSPECQQIIDHLQLIEHREGGYFKETDRSPFYMHNPYNPDSPEVINTVGVDSKEITRNYSTLIYYLITPFIPLGRMHRNRSRIIHILQKGSGQYVLVYPDGTVKTFRVGFDFAAGEVAQWVVPGGVWKASFISDKDSHLLISEVVVPGFEYLDHTFMEYAELLKLVGEAKAQELKWLLGSQ</sequence>
<dbReference type="CDD" id="cd06121">
    <property type="entry name" value="cupin_YML079wp"/>
    <property type="match status" value="1"/>
</dbReference>
<comment type="caution">
    <text evidence="3">The sequence shown here is derived from an EMBL/GenBank/DDBJ whole genome shotgun (WGS) entry which is preliminary data.</text>
</comment>
<accession>A0AAV5QHZ4</accession>
<dbReference type="GeneID" id="90072089"/>
<dbReference type="InterPro" id="IPR011051">
    <property type="entry name" value="RmlC_Cupin_sf"/>
</dbReference>